<evidence type="ECO:0000256" key="1">
    <source>
        <dbReference type="SAM" id="MobiDB-lite"/>
    </source>
</evidence>
<sequence length="450" mass="48893">MDFYDEVRAKQRCSTAVHIRLPCTQTVLCSVPRHLMDFYDEVCKYKRLHGSRTSGEIKEHAWQIWNLYLDPEQERVHRKLVHTSQQQRRLVENFINSGRTRGVHGPATTGSAAPSPQATAEQSRGAQLLEGIAEALFNMPHLKLPSALHMSLRPSPKASPAASPRNNFSSTIIAVPRRQRLTLTLLVSPHENATPNVTPLPPPLPTLSKRSTIGPEVSWRVEMLPTLEQDTLYSTAQLDKIQVVEALASTPPLTDEEGGDEGGDTMGVPLQGDGEVEVEDRPRANTEERQTAAGEAILSASAVGKQIDSEKIFDEIISRSVNTTIEQDVIPAFAESTFFEKYLAIKFPLQAPMAPRSTLMELVSSTTSNLKFGPKKGIERADTGSAERSGGGSMISRLSALAVGPPRRSTKKQPAATATVSEVSKEEHAAAQYQEAACANSGGGRNGTSS</sequence>
<feature type="region of interest" description="Disordered" evidence="1">
    <location>
        <begin position="96"/>
        <end position="124"/>
    </location>
</feature>
<evidence type="ECO:0000313" key="3">
    <source>
        <dbReference type="Proteomes" id="UP000664859"/>
    </source>
</evidence>
<keyword evidence="3" id="KW-1185">Reference proteome</keyword>
<feature type="region of interest" description="Disordered" evidence="1">
    <location>
        <begin position="373"/>
        <end position="427"/>
    </location>
</feature>
<dbReference type="Proteomes" id="UP000664859">
    <property type="component" value="Unassembled WGS sequence"/>
</dbReference>
<dbReference type="EMBL" id="JAFCMP010000157">
    <property type="protein sequence ID" value="KAG5184630.1"/>
    <property type="molecule type" value="Genomic_DNA"/>
</dbReference>
<reference evidence="2" key="1">
    <citation type="submission" date="2021-02" db="EMBL/GenBank/DDBJ databases">
        <title>First Annotated Genome of the Yellow-green Alga Tribonema minus.</title>
        <authorList>
            <person name="Mahan K.M."/>
        </authorList>
    </citation>
    <scope>NUCLEOTIDE SEQUENCE</scope>
    <source>
        <strain evidence="2">UTEX B ZZ1240</strain>
    </source>
</reference>
<feature type="region of interest" description="Disordered" evidence="1">
    <location>
        <begin position="249"/>
        <end position="272"/>
    </location>
</feature>
<comment type="caution">
    <text evidence="2">The sequence shown here is derived from an EMBL/GenBank/DDBJ whole genome shotgun (WGS) entry which is preliminary data.</text>
</comment>
<feature type="compositionally biased region" description="Acidic residues" evidence="1">
    <location>
        <begin position="254"/>
        <end position="263"/>
    </location>
</feature>
<name>A0A836CFJ2_9STRA</name>
<organism evidence="2 3">
    <name type="scientific">Tribonema minus</name>
    <dbReference type="NCBI Taxonomy" id="303371"/>
    <lineage>
        <taxon>Eukaryota</taxon>
        <taxon>Sar</taxon>
        <taxon>Stramenopiles</taxon>
        <taxon>Ochrophyta</taxon>
        <taxon>PX clade</taxon>
        <taxon>Xanthophyceae</taxon>
        <taxon>Tribonematales</taxon>
        <taxon>Tribonemataceae</taxon>
        <taxon>Tribonema</taxon>
    </lineage>
</organism>
<proteinExistence type="predicted"/>
<feature type="compositionally biased region" description="Polar residues" evidence="1">
    <location>
        <begin position="108"/>
        <end position="124"/>
    </location>
</feature>
<gene>
    <name evidence="2" type="ORF">JKP88DRAFT_244632</name>
</gene>
<accession>A0A836CFJ2</accession>
<protein>
    <submittedName>
        <fullName evidence="2">Uncharacterized protein</fullName>
    </submittedName>
</protein>
<dbReference type="AlphaFoldDB" id="A0A836CFJ2"/>
<evidence type="ECO:0000313" key="2">
    <source>
        <dbReference type="EMBL" id="KAG5184630.1"/>
    </source>
</evidence>